<organism evidence="6 7">
    <name type="scientific">Hebeloma cylindrosporum</name>
    <dbReference type="NCBI Taxonomy" id="76867"/>
    <lineage>
        <taxon>Eukaryota</taxon>
        <taxon>Fungi</taxon>
        <taxon>Dikarya</taxon>
        <taxon>Basidiomycota</taxon>
        <taxon>Agaricomycotina</taxon>
        <taxon>Agaricomycetes</taxon>
        <taxon>Agaricomycetidae</taxon>
        <taxon>Agaricales</taxon>
        <taxon>Agaricineae</taxon>
        <taxon>Hymenogastraceae</taxon>
        <taxon>Hebeloma</taxon>
    </lineage>
</organism>
<evidence type="ECO:0000313" key="7">
    <source>
        <dbReference type="Proteomes" id="UP000053424"/>
    </source>
</evidence>
<dbReference type="AlphaFoldDB" id="A0A0C3C0V0"/>
<dbReference type="HOGENOM" id="CLU_1787085_0_0_1"/>
<evidence type="ECO:0000256" key="1">
    <source>
        <dbReference type="ARBA" id="ARBA00022723"/>
    </source>
</evidence>
<dbReference type="PROSITE" id="PS50865">
    <property type="entry name" value="ZF_MYND_2"/>
    <property type="match status" value="1"/>
</dbReference>
<evidence type="ECO:0000256" key="3">
    <source>
        <dbReference type="ARBA" id="ARBA00022833"/>
    </source>
</evidence>
<keyword evidence="7" id="KW-1185">Reference proteome</keyword>
<evidence type="ECO:0000313" key="6">
    <source>
        <dbReference type="EMBL" id="KIM37301.1"/>
    </source>
</evidence>
<evidence type="ECO:0000256" key="2">
    <source>
        <dbReference type="ARBA" id="ARBA00022771"/>
    </source>
</evidence>
<dbReference type="SUPFAM" id="SSF144232">
    <property type="entry name" value="HIT/MYND zinc finger-like"/>
    <property type="match status" value="1"/>
</dbReference>
<dbReference type="Pfam" id="PF01753">
    <property type="entry name" value="zf-MYND"/>
    <property type="match status" value="1"/>
</dbReference>
<proteinExistence type="predicted"/>
<dbReference type="InterPro" id="IPR002893">
    <property type="entry name" value="Znf_MYND"/>
</dbReference>
<feature type="domain" description="MYND-type" evidence="5">
    <location>
        <begin position="42"/>
        <end position="81"/>
    </location>
</feature>
<evidence type="ECO:0000256" key="4">
    <source>
        <dbReference type="PROSITE-ProRule" id="PRU00134"/>
    </source>
</evidence>
<dbReference type="OrthoDB" id="549788at2759"/>
<accession>A0A0C3C0V0</accession>
<dbReference type="Proteomes" id="UP000053424">
    <property type="component" value="Unassembled WGS sequence"/>
</dbReference>
<reference evidence="6 7" key="1">
    <citation type="submission" date="2014-04" db="EMBL/GenBank/DDBJ databases">
        <authorList>
            <consortium name="DOE Joint Genome Institute"/>
            <person name="Kuo A."/>
            <person name="Gay G."/>
            <person name="Dore J."/>
            <person name="Kohler A."/>
            <person name="Nagy L.G."/>
            <person name="Floudas D."/>
            <person name="Copeland A."/>
            <person name="Barry K.W."/>
            <person name="Cichocki N."/>
            <person name="Veneault-Fourrey C."/>
            <person name="LaButti K."/>
            <person name="Lindquist E.A."/>
            <person name="Lipzen A."/>
            <person name="Lundell T."/>
            <person name="Morin E."/>
            <person name="Murat C."/>
            <person name="Sun H."/>
            <person name="Tunlid A."/>
            <person name="Henrissat B."/>
            <person name="Grigoriev I.V."/>
            <person name="Hibbett D.S."/>
            <person name="Martin F."/>
            <person name="Nordberg H.P."/>
            <person name="Cantor M.N."/>
            <person name="Hua S.X."/>
        </authorList>
    </citation>
    <scope>NUCLEOTIDE SEQUENCE [LARGE SCALE GENOMIC DNA]</scope>
    <source>
        <strain evidence="7">h7</strain>
    </source>
</reference>
<name>A0A0C3C0V0_HEBCY</name>
<keyword evidence="1" id="KW-0479">Metal-binding</keyword>
<dbReference type="EMBL" id="KN831798">
    <property type="protein sequence ID" value="KIM37301.1"/>
    <property type="molecule type" value="Genomic_DNA"/>
</dbReference>
<dbReference type="GO" id="GO:0008270">
    <property type="term" value="F:zinc ion binding"/>
    <property type="evidence" value="ECO:0007669"/>
    <property type="project" value="UniProtKB-KW"/>
</dbReference>
<protein>
    <recommendedName>
        <fullName evidence="5">MYND-type domain-containing protein</fullName>
    </recommendedName>
</protein>
<keyword evidence="3" id="KW-0862">Zinc</keyword>
<reference evidence="7" key="2">
    <citation type="submission" date="2015-01" db="EMBL/GenBank/DDBJ databases">
        <title>Evolutionary Origins and Diversification of the Mycorrhizal Mutualists.</title>
        <authorList>
            <consortium name="DOE Joint Genome Institute"/>
            <consortium name="Mycorrhizal Genomics Consortium"/>
            <person name="Kohler A."/>
            <person name="Kuo A."/>
            <person name="Nagy L.G."/>
            <person name="Floudas D."/>
            <person name="Copeland A."/>
            <person name="Barry K.W."/>
            <person name="Cichocki N."/>
            <person name="Veneault-Fourrey C."/>
            <person name="LaButti K."/>
            <person name="Lindquist E.A."/>
            <person name="Lipzen A."/>
            <person name="Lundell T."/>
            <person name="Morin E."/>
            <person name="Murat C."/>
            <person name="Riley R."/>
            <person name="Ohm R."/>
            <person name="Sun H."/>
            <person name="Tunlid A."/>
            <person name="Henrissat B."/>
            <person name="Grigoriev I.V."/>
            <person name="Hibbett D.S."/>
            <person name="Martin F."/>
        </authorList>
    </citation>
    <scope>NUCLEOTIDE SEQUENCE [LARGE SCALE GENOMIC DNA]</scope>
    <source>
        <strain evidence="7">h7</strain>
    </source>
</reference>
<evidence type="ECO:0000259" key="5">
    <source>
        <dbReference type="PROSITE" id="PS50865"/>
    </source>
</evidence>
<sequence length="145" mass="15920">MVKGSTSTSTKSSQSNSSTHKTEICENCRKHMRSTTCGPFACPLCLPPGQLLMTCSSCKHIRYCSKACQKADWKAGHKAICSGTCAMRDLRALCGEEIQLKFASFEAWCIETGPFSRAAISALGLHSDWKRIGTLPLRPPKIYSR</sequence>
<dbReference type="STRING" id="686832.A0A0C3C0V0"/>
<keyword evidence="2 4" id="KW-0863">Zinc-finger</keyword>
<dbReference type="Gene3D" id="6.10.140.2220">
    <property type="match status" value="1"/>
</dbReference>
<gene>
    <name evidence="6" type="ORF">M413DRAFT_277001</name>
</gene>